<organism evidence="1 2">
    <name type="scientific">Gongylonema pulchrum</name>
    <dbReference type="NCBI Taxonomy" id="637853"/>
    <lineage>
        <taxon>Eukaryota</taxon>
        <taxon>Metazoa</taxon>
        <taxon>Ecdysozoa</taxon>
        <taxon>Nematoda</taxon>
        <taxon>Chromadorea</taxon>
        <taxon>Rhabditida</taxon>
        <taxon>Spirurina</taxon>
        <taxon>Spiruromorpha</taxon>
        <taxon>Spiruroidea</taxon>
        <taxon>Gongylonematidae</taxon>
        <taxon>Gongylonema</taxon>
    </lineage>
</organism>
<protein>
    <submittedName>
        <fullName evidence="1">Uncharacterized protein</fullName>
    </submittedName>
</protein>
<evidence type="ECO:0000313" key="2">
    <source>
        <dbReference type="Proteomes" id="UP000271098"/>
    </source>
</evidence>
<accession>A0A3P6Q4N7</accession>
<dbReference type="EMBL" id="UYRT01006356">
    <property type="protein sequence ID" value="VDK40337.1"/>
    <property type="molecule type" value="Genomic_DNA"/>
</dbReference>
<reference evidence="1 2" key="1">
    <citation type="submission" date="2018-11" db="EMBL/GenBank/DDBJ databases">
        <authorList>
            <consortium name="Pathogen Informatics"/>
        </authorList>
    </citation>
    <scope>NUCLEOTIDE SEQUENCE [LARGE SCALE GENOMIC DNA]</scope>
</reference>
<dbReference type="AlphaFoldDB" id="A0A3P6Q4N7"/>
<sequence>MWMYAETAQSEERLMTVWIRDRLVEQNSHSTRMTKNARRKKLQGGTEAPLEDIVRNAKMLVIVSIRKISTDIFPDYGCHMPTPMVVDRCDLLTNPDYHIAEISRCKKLLITPPTNSCQPDLMDYYNAGSKNLDKSEKISEEICVIRSKRTYGSASITSLPSECMGSFDIFDTNYP</sequence>
<evidence type="ECO:0000313" key="1">
    <source>
        <dbReference type="EMBL" id="VDK40337.1"/>
    </source>
</evidence>
<proteinExistence type="predicted"/>
<name>A0A3P6Q4N7_9BILA</name>
<dbReference type="Proteomes" id="UP000271098">
    <property type="component" value="Unassembled WGS sequence"/>
</dbReference>
<keyword evidence="2" id="KW-1185">Reference proteome</keyword>
<gene>
    <name evidence="1" type="ORF">GPUH_LOCUS3651</name>
</gene>
<dbReference type="OrthoDB" id="5825638at2759"/>